<dbReference type="Proteomes" id="UP000198866">
    <property type="component" value="Unassembled WGS sequence"/>
</dbReference>
<dbReference type="AlphaFoldDB" id="A0A1H6WTM5"/>
<sequence length="104" mass="11333">MKGQTHSARWADVDTAEKQMLTRMATSRTQLLAAQAATRSGEQTRKPSLFFRAQELVATAPNITLLTVIVASAAIIGPRKMTSLVVRNGLAGWIGKSVRRLAER</sequence>
<protein>
    <submittedName>
        <fullName evidence="2">Uncharacterized protein</fullName>
    </submittedName>
</protein>
<keyword evidence="1" id="KW-1133">Transmembrane helix</keyword>
<keyword evidence="1" id="KW-0812">Transmembrane</keyword>
<evidence type="ECO:0000313" key="3">
    <source>
        <dbReference type="Proteomes" id="UP000198866"/>
    </source>
</evidence>
<proteinExistence type="predicted"/>
<evidence type="ECO:0000313" key="2">
    <source>
        <dbReference type="EMBL" id="SEJ18604.1"/>
    </source>
</evidence>
<organism evidence="2 3">
    <name type="scientific">Paraburkholderia diazotrophica</name>
    <dbReference type="NCBI Taxonomy" id="667676"/>
    <lineage>
        <taxon>Bacteria</taxon>
        <taxon>Pseudomonadati</taxon>
        <taxon>Pseudomonadota</taxon>
        <taxon>Betaproteobacteria</taxon>
        <taxon>Burkholderiales</taxon>
        <taxon>Burkholderiaceae</taxon>
        <taxon>Paraburkholderia</taxon>
    </lineage>
</organism>
<dbReference type="OrthoDB" id="9120106at2"/>
<feature type="transmembrane region" description="Helical" evidence="1">
    <location>
        <begin position="56"/>
        <end position="77"/>
    </location>
</feature>
<dbReference type="EMBL" id="FNYE01000007">
    <property type="protein sequence ID" value="SEJ18604.1"/>
    <property type="molecule type" value="Genomic_DNA"/>
</dbReference>
<keyword evidence="1" id="KW-0472">Membrane</keyword>
<reference evidence="3" key="1">
    <citation type="submission" date="2016-10" db="EMBL/GenBank/DDBJ databases">
        <authorList>
            <person name="Varghese N."/>
            <person name="Submissions S."/>
        </authorList>
    </citation>
    <scope>NUCLEOTIDE SEQUENCE [LARGE SCALE GENOMIC DNA]</scope>
    <source>
        <strain evidence="3">LMG 26031</strain>
    </source>
</reference>
<accession>A0A1H6WTM5</accession>
<keyword evidence="3" id="KW-1185">Reference proteome</keyword>
<name>A0A1H6WTM5_9BURK</name>
<gene>
    <name evidence="2" type="ORF">SAMN05192539_1007195</name>
</gene>
<evidence type="ECO:0000256" key="1">
    <source>
        <dbReference type="SAM" id="Phobius"/>
    </source>
</evidence>
<dbReference type="RefSeq" id="WP_090865400.1">
    <property type="nucleotide sequence ID" value="NZ_FNYE01000007.1"/>
</dbReference>